<dbReference type="CDD" id="cd12951">
    <property type="entry name" value="RRP7_Rrp7A"/>
    <property type="match status" value="1"/>
</dbReference>
<keyword evidence="2 3" id="KW-0694">RNA-binding</keyword>
<accession>A0AAW0WVL4</accession>
<reference evidence="6 7" key="1">
    <citation type="journal article" date="2024" name="BMC Genomics">
        <title>Genome assembly of redclaw crayfish (Cherax quadricarinatus) provides insights into its immune adaptation and hypoxia tolerance.</title>
        <authorList>
            <person name="Liu Z."/>
            <person name="Zheng J."/>
            <person name="Li H."/>
            <person name="Fang K."/>
            <person name="Wang S."/>
            <person name="He J."/>
            <person name="Zhou D."/>
            <person name="Weng S."/>
            <person name="Chi M."/>
            <person name="Gu Z."/>
            <person name="He J."/>
            <person name="Li F."/>
            <person name="Wang M."/>
        </authorList>
    </citation>
    <scope>NUCLEOTIDE SEQUENCE [LARGE SCALE GENOMIC DNA]</scope>
    <source>
        <strain evidence="6">ZL_2023a</strain>
    </source>
</reference>
<proteinExistence type="inferred from homology"/>
<dbReference type="GO" id="GO:0006364">
    <property type="term" value="P:rRNA processing"/>
    <property type="evidence" value="ECO:0007669"/>
    <property type="project" value="TreeGrafter"/>
</dbReference>
<dbReference type="PANTHER" id="PTHR13191">
    <property type="entry name" value="RIBOSOMAL RNA PROCESSING PROTEIN 7-RELATED"/>
    <property type="match status" value="1"/>
</dbReference>
<dbReference type="Pfam" id="PF12923">
    <property type="entry name" value="RRP7"/>
    <property type="match status" value="1"/>
</dbReference>
<dbReference type="Proteomes" id="UP001445076">
    <property type="component" value="Unassembled WGS sequence"/>
</dbReference>
<evidence type="ECO:0000256" key="1">
    <source>
        <dbReference type="ARBA" id="ARBA00006110"/>
    </source>
</evidence>
<sequence length="264" mass="30869">MANVTSLVQGFKVVGLKFCEESKGVHQLLWKKHTVRIHSECKPPDRTLFVVNVPPYCTEEAFQRLFSEYGKVQNVYFHKKPTSGPPQSAKYPHFSIVTPVLGFKVAYIVFTHSSAVKKAMAVPPSTVLVLSTKEHPVLTGVKKWHQQYNQQFISRITLNKEIKALISEYDKKKEQEQAASKQEPDNEGWVTVTSVKKKKTHMKKIDELKNKKNKKKKKKHQLVNFYTFQHRQTKIDQLAQLRKKFEEDKRRINLMKESRKFRPY</sequence>
<keyword evidence="7" id="KW-1185">Reference proteome</keyword>
<feature type="domain" description="RRM" evidence="5">
    <location>
        <begin position="46"/>
        <end position="169"/>
    </location>
</feature>
<evidence type="ECO:0000259" key="5">
    <source>
        <dbReference type="PROSITE" id="PS50102"/>
    </source>
</evidence>
<dbReference type="Gene3D" id="3.30.70.330">
    <property type="match status" value="1"/>
</dbReference>
<name>A0AAW0WVL4_CHEQU</name>
<comment type="similarity">
    <text evidence="1">Belongs to the RRP7 family.</text>
</comment>
<evidence type="ECO:0000313" key="7">
    <source>
        <dbReference type="Proteomes" id="UP001445076"/>
    </source>
</evidence>
<dbReference type="Pfam" id="PF00076">
    <property type="entry name" value="RRM_1"/>
    <property type="match status" value="1"/>
</dbReference>
<dbReference type="InterPro" id="IPR000504">
    <property type="entry name" value="RRM_dom"/>
</dbReference>
<dbReference type="InterPro" id="IPR040446">
    <property type="entry name" value="RRP7"/>
</dbReference>
<protein>
    <recommendedName>
        <fullName evidence="5">RRM domain-containing protein</fullName>
    </recommendedName>
</protein>
<dbReference type="SUPFAM" id="SSF54928">
    <property type="entry name" value="RNA-binding domain, RBD"/>
    <property type="match status" value="1"/>
</dbReference>
<evidence type="ECO:0000313" key="6">
    <source>
        <dbReference type="EMBL" id="KAK8731303.1"/>
    </source>
</evidence>
<dbReference type="InterPro" id="IPR012677">
    <property type="entry name" value="Nucleotide-bd_a/b_plait_sf"/>
</dbReference>
<dbReference type="PROSITE" id="PS50102">
    <property type="entry name" value="RRM"/>
    <property type="match status" value="1"/>
</dbReference>
<dbReference type="InterPro" id="IPR034890">
    <property type="entry name" value="Rrp7A_RRM"/>
</dbReference>
<dbReference type="AlphaFoldDB" id="A0AAW0WVL4"/>
<gene>
    <name evidence="6" type="ORF">OTU49_007533</name>
</gene>
<evidence type="ECO:0000256" key="3">
    <source>
        <dbReference type="PROSITE-ProRule" id="PRU00176"/>
    </source>
</evidence>
<comment type="caution">
    <text evidence="6">The sequence shown here is derived from an EMBL/GenBank/DDBJ whole genome shotgun (WGS) entry which is preliminary data.</text>
</comment>
<organism evidence="6 7">
    <name type="scientific">Cherax quadricarinatus</name>
    <name type="common">Australian red claw crayfish</name>
    <dbReference type="NCBI Taxonomy" id="27406"/>
    <lineage>
        <taxon>Eukaryota</taxon>
        <taxon>Metazoa</taxon>
        <taxon>Ecdysozoa</taxon>
        <taxon>Arthropoda</taxon>
        <taxon>Crustacea</taxon>
        <taxon>Multicrustacea</taxon>
        <taxon>Malacostraca</taxon>
        <taxon>Eumalacostraca</taxon>
        <taxon>Eucarida</taxon>
        <taxon>Decapoda</taxon>
        <taxon>Pleocyemata</taxon>
        <taxon>Astacidea</taxon>
        <taxon>Parastacoidea</taxon>
        <taxon>Parastacidae</taxon>
        <taxon>Cherax</taxon>
    </lineage>
</organism>
<dbReference type="InterPro" id="IPR035979">
    <property type="entry name" value="RBD_domain_sf"/>
</dbReference>
<dbReference type="EMBL" id="JARKIK010000061">
    <property type="protein sequence ID" value="KAK8731303.1"/>
    <property type="molecule type" value="Genomic_DNA"/>
</dbReference>
<keyword evidence="4" id="KW-0175">Coiled coil</keyword>
<dbReference type="InterPro" id="IPR024326">
    <property type="entry name" value="RRP7_C"/>
</dbReference>
<feature type="coiled-coil region" evidence="4">
    <location>
        <begin position="155"/>
        <end position="258"/>
    </location>
</feature>
<dbReference type="Gene3D" id="6.10.250.1770">
    <property type="match status" value="1"/>
</dbReference>
<evidence type="ECO:0000256" key="2">
    <source>
        <dbReference type="ARBA" id="ARBA00022884"/>
    </source>
</evidence>
<evidence type="ECO:0000256" key="4">
    <source>
        <dbReference type="SAM" id="Coils"/>
    </source>
</evidence>
<dbReference type="PANTHER" id="PTHR13191:SF0">
    <property type="entry name" value="RIBOSOMAL RNA-PROCESSING PROTEIN 7 HOMOLOG A-RELATED"/>
    <property type="match status" value="1"/>
</dbReference>
<dbReference type="GO" id="GO:0003723">
    <property type="term" value="F:RNA binding"/>
    <property type="evidence" value="ECO:0007669"/>
    <property type="project" value="UniProtKB-UniRule"/>
</dbReference>
<dbReference type="GO" id="GO:0000028">
    <property type="term" value="P:ribosomal small subunit assembly"/>
    <property type="evidence" value="ECO:0007669"/>
    <property type="project" value="TreeGrafter"/>
</dbReference>
<dbReference type="CDD" id="cd12294">
    <property type="entry name" value="RRM_Rrp7A"/>
    <property type="match status" value="1"/>
</dbReference>
<dbReference type="GO" id="GO:0032545">
    <property type="term" value="C:CURI complex"/>
    <property type="evidence" value="ECO:0007669"/>
    <property type="project" value="TreeGrafter"/>
</dbReference>
<dbReference type="GO" id="GO:0034456">
    <property type="term" value="C:UTP-C complex"/>
    <property type="evidence" value="ECO:0007669"/>
    <property type="project" value="TreeGrafter"/>
</dbReference>